<protein>
    <recommendedName>
        <fullName evidence="4">Type 1 encapsulin shell protein</fullName>
    </recommendedName>
</protein>
<evidence type="ECO:0000256" key="1">
    <source>
        <dbReference type="ARBA" id="ARBA00033738"/>
    </source>
</evidence>
<organism evidence="5 6">
    <name type="scientific">Rhodococcus antarcticus</name>
    <dbReference type="NCBI Taxonomy" id="2987751"/>
    <lineage>
        <taxon>Bacteria</taxon>
        <taxon>Bacillati</taxon>
        <taxon>Actinomycetota</taxon>
        <taxon>Actinomycetes</taxon>
        <taxon>Mycobacteriales</taxon>
        <taxon>Nocardiaceae</taxon>
        <taxon>Rhodococcus</taxon>
    </lineage>
</organism>
<dbReference type="Pfam" id="PF04454">
    <property type="entry name" value="Linocin_M18"/>
    <property type="match status" value="1"/>
</dbReference>
<reference evidence="5" key="1">
    <citation type="submission" date="2022-10" db="EMBL/GenBank/DDBJ databases">
        <title>Rhodococcus sp.75.</title>
        <authorList>
            <person name="Sun M."/>
        </authorList>
    </citation>
    <scope>NUCLEOTIDE SEQUENCE</scope>
    <source>
        <strain evidence="5">75</strain>
    </source>
</reference>
<keyword evidence="6" id="KW-1185">Reference proteome</keyword>
<sequence>MTNADDHLLRKHAPIPTRAWKEIDDEARDRLTPLLAARTVVDWVGEGGWRRDSAGLGRTSAITALPAGITHAEATAPGVELRQRRVQPLVEVRVPFTVSRREIDDVQRGALDADLDDVERAASAIAEIENRAVFHGWEAAGITGITGAAAAPATELGTDCAAYPATVARAVDNLRRRGIEGPYALAIGPEGYTRIVETTEHGGFPLLEHLTRILGGPVVWAPGVDGAVVLSQRGGDFLLDVGQDLSVGYSHHDADVVHLYLEESFTFRVVGDDAAVVLG</sequence>
<dbReference type="InterPro" id="IPR051429">
    <property type="entry name" value="Encapsulin_nc"/>
</dbReference>
<dbReference type="Gene3D" id="3.30.2400.30">
    <property type="match status" value="1"/>
</dbReference>
<evidence type="ECO:0000313" key="6">
    <source>
        <dbReference type="Proteomes" id="UP001164965"/>
    </source>
</evidence>
<accession>A0ABY6NYG3</accession>
<evidence type="ECO:0000256" key="4">
    <source>
        <dbReference type="ARBA" id="ARBA00050023"/>
    </source>
</evidence>
<dbReference type="PANTHER" id="PTHR37165:SF1">
    <property type="entry name" value="TYPE 1 ENCAPSULIN SHELL PROTEIN"/>
    <property type="match status" value="1"/>
</dbReference>
<proteinExistence type="inferred from homology"/>
<comment type="similarity">
    <text evidence="2">Belongs to the encapsulin family. Family 1 subfamily.</text>
</comment>
<evidence type="ECO:0000256" key="2">
    <source>
        <dbReference type="ARBA" id="ARBA00033743"/>
    </source>
</evidence>
<comment type="subcellular location">
    <subcellularLocation>
        <location evidence="1">Encapsulin nanocompartment</location>
    </subcellularLocation>
</comment>
<name>A0ABY6NYG3_9NOCA</name>
<evidence type="ECO:0000313" key="5">
    <source>
        <dbReference type="EMBL" id="UZJ24289.1"/>
    </source>
</evidence>
<evidence type="ECO:0000256" key="3">
    <source>
        <dbReference type="ARBA" id="ARBA00033787"/>
    </source>
</evidence>
<gene>
    <name evidence="5" type="ORF">RHODO2019_14170</name>
</gene>
<dbReference type="InterPro" id="IPR007544">
    <property type="entry name" value="ENCAP"/>
</dbReference>
<dbReference type="Gene3D" id="3.30.2320.10">
    <property type="entry name" value="hypothetical protein PF0899 domain"/>
    <property type="match status" value="1"/>
</dbReference>
<keyword evidence="3" id="KW-1284">Encapsulin nanocompartment</keyword>
<dbReference type="NCBIfam" id="NF041155">
    <property type="entry name" value="encap_f1"/>
    <property type="match status" value="1"/>
</dbReference>
<dbReference type="EMBL" id="CP110615">
    <property type="protein sequence ID" value="UZJ24289.1"/>
    <property type="molecule type" value="Genomic_DNA"/>
</dbReference>
<dbReference type="PIRSF" id="PIRSF019254">
    <property type="entry name" value="CFP29"/>
    <property type="match status" value="1"/>
</dbReference>
<dbReference type="RefSeq" id="WP_265382396.1">
    <property type="nucleotide sequence ID" value="NZ_CP110615.1"/>
</dbReference>
<dbReference type="PANTHER" id="PTHR37165">
    <property type="entry name" value="PEPTIDASE U56 FAMILY"/>
    <property type="match status" value="1"/>
</dbReference>
<dbReference type="Proteomes" id="UP001164965">
    <property type="component" value="Chromosome"/>
</dbReference>